<accession>A0A9P4QU07</accession>
<reference evidence="2" key="1">
    <citation type="journal article" date="2020" name="Stud. Mycol.">
        <title>101 Dothideomycetes genomes: a test case for predicting lifestyles and emergence of pathogens.</title>
        <authorList>
            <person name="Haridas S."/>
            <person name="Albert R."/>
            <person name="Binder M."/>
            <person name="Bloem J."/>
            <person name="Labutti K."/>
            <person name="Salamov A."/>
            <person name="Andreopoulos B."/>
            <person name="Baker S."/>
            <person name="Barry K."/>
            <person name="Bills G."/>
            <person name="Bluhm B."/>
            <person name="Cannon C."/>
            <person name="Castanera R."/>
            <person name="Culley D."/>
            <person name="Daum C."/>
            <person name="Ezra D."/>
            <person name="Gonzalez J."/>
            <person name="Henrissat B."/>
            <person name="Kuo A."/>
            <person name="Liang C."/>
            <person name="Lipzen A."/>
            <person name="Lutzoni F."/>
            <person name="Magnuson J."/>
            <person name="Mondo S."/>
            <person name="Nolan M."/>
            <person name="Ohm R."/>
            <person name="Pangilinan J."/>
            <person name="Park H.-J."/>
            <person name="Ramirez L."/>
            <person name="Alfaro M."/>
            <person name="Sun H."/>
            <person name="Tritt A."/>
            <person name="Yoshinaga Y."/>
            <person name="Zwiers L.-H."/>
            <person name="Turgeon B."/>
            <person name="Goodwin S."/>
            <person name="Spatafora J."/>
            <person name="Crous P."/>
            <person name="Grigoriev I."/>
        </authorList>
    </citation>
    <scope>NUCLEOTIDE SEQUENCE</scope>
    <source>
        <strain evidence="2">CBS 125425</strain>
    </source>
</reference>
<organism evidence="2 3">
    <name type="scientific">Polyplosphaeria fusca</name>
    <dbReference type="NCBI Taxonomy" id="682080"/>
    <lineage>
        <taxon>Eukaryota</taxon>
        <taxon>Fungi</taxon>
        <taxon>Dikarya</taxon>
        <taxon>Ascomycota</taxon>
        <taxon>Pezizomycotina</taxon>
        <taxon>Dothideomycetes</taxon>
        <taxon>Pleosporomycetidae</taxon>
        <taxon>Pleosporales</taxon>
        <taxon>Tetraplosphaeriaceae</taxon>
        <taxon>Polyplosphaeria</taxon>
    </lineage>
</organism>
<protein>
    <submittedName>
        <fullName evidence="2">Uncharacterized protein</fullName>
    </submittedName>
</protein>
<evidence type="ECO:0000313" key="2">
    <source>
        <dbReference type="EMBL" id="KAF2731560.1"/>
    </source>
</evidence>
<dbReference type="EMBL" id="ML996193">
    <property type="protein sequence ID" value="KAF2731560.1"/>
    <property type="molecule type" value="Genomic_DNA"/>
</dbReference>
<gene>
    <name evidence="2" type="ORF">EJ04DRAFT_610344</name>
</gene>
<comment type="caution">
    <text evidence="2">The sequence shown here is derived from an EMBL/GenBank/DDBJ whole genome shotgun (WGS) entry which is preliminary data.</text>
</comment>
<evidence type="ECO:0000256" key="1">
    <source>
        <dbReference type="SAM" id="MobiDB-lite"/>
    </source>
</evidence>
<proteinExistence type="predicted"/>
<feature type="region of interest" description="Disordered" evidence="1">
    <location>
        <begin position="179"/>
        <end position="273"/>
    </location>
</feature>
<sequence>MAGNLVRLPPCAGRRLFRDAVRGGVVILFITKHGGERRRTIAQEDISYMARTGGKEPQAGLRSVGGSSSSAATAEWDGAWPYARVGITQMQERVRCSGLGQSTDMCSRDLAVDGSVFPGNASRAARSTPRMLCWDGAAPQGEGRAASRAWAWAWAWAGCSKCWEGVLAVCVGEQRRDRRLAGAGGGARRDWAGGADGGRGGQDGGSRRGSWWPHDGGRARTGSSTVGGQAGGQASGQAGSTRSEERGGGGGGKQQAAERSGACGQTWEARRGG</sequence>
<dbReference type="AlphaFoldDB" id="A0A9P4QU07"/>
<feature type="compositionally biased region" description="Gly residues" evidence="1">
    <location>
        <begin position="194"/>
        <end position="204"/>
    </location>
</feature>
<keyword evidence="3" id="KW-1185">Reference proteome</keyword>
<evidence type="ECO:0000313" key="3">
    <source>
        <dbReference type="Proteomes" id="UP000799444"/>
    </source>
</evidence>
<dbReference type="Proteomes" id="UP000799444">
    <property type="component" value="Unassembled WGS sequence"/>
</dbReference>
<name>A0A9P4QU07_9PLEO</name>